<evidence type="ECO:0000256" key="4">
    <source>
        <dbReference type="ARBA" id="ARBA00022553"/>
    </source>
</evidence>
<keyword evidence="4" id="KW-0597">Phosphoprotein</keyword>
<dbReference type="PROSITE" id="PS50109">
    <property type="entry name" value="HIS_KIN"/>
    <property type="match status" value="1"/>
</dbReference>
<feature type="transmembrane region" description="Helical" evidence="11">
    <location>
        <begin position="62"/>
        <end position="85"/>
    </location>
</feature>
<keyword evidence="7 14" id="KW-0418">Kinase</keyword>
<dbReference type="EMBL" id="JAJLJH010000001">
    <property type="protein sequence ID" value="MCK9685069.1"/>
    <property type="molecule type" value="Genomic_DNA"/>
</dbReference>
<dbReference type="Gene3D" id="1.10.287.130">
    <property type="match status" value="1"/>
</dbReference>
<dbReference type="Gene3D" id="3.30.565.10">
    <property type="entry name" value="Histidine kinase-like ATPase, C-terminal domain"/>
    <property type="match status" value="1"/>
</dbReference>
<keyword evidence="9" id="KW-0902">Two-component regulatory system</keyword>
<evidence type="ECO:0000313" key="14">
    <source>
        <dbReference type="EMBL" id="MCK9685069.1"/>
    </source>
</evidence>
<dbReference type="PRINTS" id="PR00344">
    <property type="entry name" value="BCTRLSENSOR"/>
</dbReference>
<dbReference type="InterPro" id="IPR003594">
    <property type="entry name" value="HATPase_dom"/>
</dbReference>
<dbReference type="InterPro" id="IPR050428">
    <property type="entry name" value="TCS_sensor_his_kinase"/>
</dbReference>
<dbReference type="AlphaFoldDB" id="A0A9X2C0S8"/>
<evidence type="ECO:0000259" key="12">
    <source>
        <dbReference type="PROSITE" id="PS50109"/>
    </source>
</evidence>
<dbReference type="GO" id="GO:0000155">
    <property type="term" value="F:phosphorelay sensor kinase activity"/>
    <property type="evidence" value="ECO:0007669"/>
    <property type="project" value="InterPro"/>
</dbReference>
<dbReference type="InterPro" id="IPR005467">
    <property type="entry name" value="His_kinase_dom"/>
</dbReference>
<dbReference type="PANTHER" id="PTHR45436">
    <property type="entry name" value="SENSOR HISTIDINE KINASE YKOH"/>
    <property type="match status" value="1"/>
</dbReference>
<feature type="domain" description="HAMP" evidence="13">
    <location>
        <begin position="243"/>
        <end position="296"/>
    </location>
</feature>
<evidence type="ECO:0000256" key="9">
    <source>
        <dbReference type="ARBA" id="ARBA00023012"/>
    </source>
</evidence>
<dbReference type="SMART" id="SM00387">
    <property type="entry name" value="HATPase_c"/>
    <property type="match status" value="1"/>
</dbReference>
<dbReference type="CDD" id="cd00075">
    <property type="entry name" value="HATPase"/>
    <property type="match status" value="1"/>
</dbReference>
<evidence type="ECO:0000259" key="13">
    <source>
        <dbReference type="PROSITE" id="PS50885"/>
    </source>
</evidence>
<keyword evidence="8 11" id="KW-1133">Transmembrane helix</keyword>
<evidence type="ECO:0000256" key="3">
    <source>
        <dbReference type="ARBA" id="ARBA00012438"/>
    </source>
</evidence>
<evidence type="ECO:0000256" key="5">
    <source>
        <dbReference type="ARBA" id="ARBA00022679"/>
    </source>
</evidence>
<accession>A0A9X2C0S8</accession>
<keyword evidence="5" id="KW-0808">Transferase</keyword>
<comment type="catalytic activity">
    <reaction evidence="1">
        <text>ATP + protein L-histidine = ADP + protein N-phospho-L-histidine.</text>
        <dbReference type="EC" id="2.7.13.3"/>
    </reaction>
</comment>
<keyword evidence="10 11" id="KW-0472">Membrane</keyword>
<dbReference type="GO" id="GO:0016020">
    <property type="term" value="C:membrane"/>
    <property type="evidence" value="ECO:0007669"/>
    <property type="project" value="UniProtKB-SubCell"/>
</dbReference>
<dbReference type="SUPFAM" id="SSF55874">
    <property type="entry name" value="ATPase domain of HSP90 chaperone/DNA topoisomerase II/histidine kinase"/>
    <property type="match status" value="1"/>
</dbReference>
<comment type="caution">
    <text evidence="14">The sequence shown here is derived from an EMBL/GenBank/DDBJ whole genome shotgun (WGS) entry which is preliminary data.</text>
</comment>
<evidence type="ECO:0000256" key="10">
    <source>
        <dbReference type="ARBA" id="ARBA00023136"/>
    </source>
</evidence>
<reference evidence="14" key="1">
    <citation type="submission" date="2021-11" db="EMBL/GenBank/DDBJ databases">
        <title>BS-T2-15 a new species belonging to the Comamonadaceae family isolated from the soil of a French oak forest.</title>
        <authorList>
            <person name="Mieszkin S."/>
            <person name="Alain K."/>
        </authorList>
    </citation>
    <scope>NUCLEOTIDE SEQUENCE</scope>
    <source>
        <strain evidence="14">BS-T2-15</strain>
    </source>
</reference>
<dbReference type="SMART" id="SM00304">
    <property type="entry name" value="HAMP"/>
    <property type="match status" value="1"/>
</dbReference>
<name>A0A9X2C0S8_9BURK</name>
<dbReference type="InterPro" id="IPR004358">
    <property type="entry name" value="Sig_transdc_His_kin-like_C"/>
</dbReference>
<dbReference type="InterPro" id="IPR003661">
    <property type="entry name" value="HisK_dim/P_dom"/>
</dbReference>
<sequence>MRPDHRSARRPWRDSDWCRWDAGASEPRRGSDKGASRRELRWRRRAAWELMHYRRHHQGRSLGGNLLAMFIVASLLSILLAALVLETAFNWHRSMALSHALSEQVDWIESHLAFDAAGTPVALREPPDTAWVYTAATRDWKYRVVDGRGVAVLSSDTGAPPFAPTPADAARERFDVVVDGLPLHVVSKALTHAGHRYVVQAAISDRAAALFSGAIVGPILQNALLIAAVSLLLFAFGIHGSLRHFLLPLRRASEAASRIAPRNLETRLSEAAMPRELRPLIRAFNEALDRLQQGYRVQQEFLASAAHELKTPLALIRGQVELSESADRELLLGDIDRMARQVAQLLHLAEVSEARNFQMAETDLGGVAGEAVAFLQRLAQRGNVHLDLRLADALPARRADRGAVFVLLKNLIENALQHSPSGAVVTVDVRANGLSVRDEGDGIPPEHLPELFKRFWRGAARRDTGAGLGLAICHEIALAHGWSLVARNGTTGAEFLVSFDAS</sequence>
<dbReference type="PANTHER" id="PTHR45436:SF5">
    <property type="entry name" value="SENSOR HISTIDINE KINASE TRCS"/>
    <property type="match status" value="1"/>
</dbReference>
<feature type="domain" description="Histidine kinase" evidence="12">
    <location>
        <begin position="304"/>
        <end position="502"/>
    </location>
</feature>
<evidence type="ECO:0000256" key="8">
    <source>
        <dbReference type="ARBA" id="ARBA00022989"/>
    </source>
</evidence>
<dbReference type="SUPFAM" id="SSF47384">
    <property type="entry name" value="Homodimeric domain of signal transducing histidine kinase"/>
    <property type="match status" value="1"/>
</dbReference>
<organism evidence="14 15">
    <name type="scientific">Scleromatobacter humisilvae</name>
    <dbReference type="NCBI Taxonomy" id="2897159"/>
    <lineage>
        <taxon>Bacteria</taxon>
        <taxon>Pseudomonadati</taxon>
        <taxon>Pseudomonadota</taxon>
        <taxon>Betaproteobacteria</taxon>
        <taxon>Burkholderiales</taxon>
        <taxon>Sphaerotilaceae</taxon>
        <taxon>Scleromatobacter</taxon>
    </lineage>
</organism>
<protein>
    <recommendedName>
        <fullName evidence="3">histidine kinase</fullName>
        <ecNumber evidence="3">2.7.13.3</ecNumber>
    </recommendedName>
</protein>
<dbReference type="CDD" id="cd06225">
    <property type="entry name" value="HAMP"/>
    <property type="match status" value="1"/>
</dbReference>
<dbReference type="InterPro" id="IPR036097">
    <property type="entry name" value="HisK_dim/P_sf"/>
</dbReference>
<keyword evidence="6 11" id="KW-0812">Transmembrane</keyword>
<dbReference type="InterPro" id="IPR003660">
    <property type="entry name" value="HAMP_dom"/>
</dbReference>
<evidence type="ECO:0000256" key="11">
    <source>
        <dbReference type="SAM" id="Phobius"/>
    </source>
</evidence>
<dbReference type="SMART" id="SM00388">
    <property type="entry name" value="HisKA"/>
    <property type="match status" value="1"/>
</dbReference>
<comment type="subcellular location">
    <subcellularLocation>
        <location evidence="2">Membrane</location>
    </subcellularLocation>
</comment>
<evidence type="ECO:0000256" key="1">
    <source>
        <dbReference type="ARBA" id="ARBA00000085"/>
    </source>
</evidence>
<evidence type="ECO:0000256" key="2">
    <source>
        <dbReference type="ARBA" id="ARBA00004370"/>
    </source>
</evidence>
<dbReference type="InterPro" id="IPR036890">
    <property type="entry name" value="HATPase_C_sf"/>
</dbReference>
<dbReference type="EC" id="2.7.13.3" evidence="3"/>
<dbReference type="Pfam" id="PF02518">
    <property type="entry name" value="HATPase_c"/>
    <property type="match status" value="1"/>
</dbReference>
<dbReference type="Pfam" id="PF00672">
    <property type="entry name" value="HAMP"/>
    <property type="match status" value="1"/>
</dbReference>
<dbReference type="Pfam" id="PF00512">
    <property type="entry name" value="HisKA"/>
    <property type="match status" value="1"/>
</dbReference>
<dbReference type="CDD" id="cd00082">
    <property type="entry name" value="HisKA"/>
    <property type="match status" value="1"/>
</dbReference>
<evidence type="ECO:0000256" key="6">
    <source>
        <dbReference type="ARBA" id="ARBA00022692"/>
    </source>
</evidence>
<keyword evidence="15" id="KW-1185">Reference proteome</keyword>
<evidence type="ECO:0000256" key="7">
    <source>
        <dbReference type="ARBA" id="ARBA00022777"/>
    </source>
</evidence>
<dbReference type="RefSeq" id="WP_275681082.1">
    <property type="nucleotide sequence ID" value="NZ_JAJLJH010000001.1"/>
</dbReference>
<dbReference type="Proteomes" id="UP001139353">
    <property type="component" value="Unassembled WGS sequence"/>
</dbReference>
<proteinExistence type="predicted"/>
<gene>
    <name evidence="14" type="ORF">LPC04_05025</name>
</gene>
<dbReference type="PROSITE" id="PS50885">
    <property type="entry name" value="HAMP"/>
    <property type="match status" value="1"/>
</dbReference>
<evidence type="ECO:0000313" key="15">
    <source>
        <dbReference type="Proteomes" id="UP001139353"/>
    </source>
</evidence>